<evidence type="ECO:0000313" key="2">
    <source>
        <dbReference type="Proteomes" id="UP000034883"/>
    </source>
</evidence>
<dbReference type="KEGG" id="samy:DB32_005216"/>
<sequence>MIERVAEVEAAAWNALVGDDDPFVEHAFLDALEVSGSVGEGTGWLPMHLTAWEGERLVGALPLYAKDDSWGEFIFDFQWARAAQQSRIAYYPKLTSMVPFTPATGRRLLIAEGVDRAAVIRALFTAARGAAEELGASSVHVLFVSEDERRELIELAQLRPRLSIQFHWHNEGWSSFDEYLDAFRAPARKQVRRERREVAESGVDVRVKVGPELDDDDWRALGTFYRMNCARHGSYPYLTPKFFERIRATSAERLVAVLAYREGAPIAGSINFEKGAHLYGRYWGCVEDTEFLHFEVCYYRLIERAIAKKMRRFEAGAQGTHKLKRGLMPSPIHSVHWLRHPRLAAAIEDYLPREAFAVQQEIEELAASGPFKRG</sequence>
<dbReference type="AlphaFoldDB" id="A0A0F6W5N8"/>
<accession>A0A0F6W5N8</accession>
<proteinExistence type="predicted"/>
<name>A0A0F6W5N8_9BACT</name>
<dbReference type="STRING" id="927083.DB32_005216"/>
<dbReference type="Proteomes" id="UP000034883">
    <property type="component" value="Chromosome"/>
</dbReference>
<dbReference type="Gene3D" id="3.40.630.30">
    <property type="match status" value="1"/>
</dbReference>
<evidence type="ECO:0008006" key="3">
    <source>
        <dbReference type="Google" id="ProtNLM"/>
    </source>
</evidence>
<dbReference type="InterPro" id="IPR007434">
    <property type="entry name" value="FemAB-like"/>
</dbReference>
<dbReference type="InterPro" id="IPR016181">
    <property type="entry name" value="Acyl_CoA_acyltransferase"/>
</dbReference>
<keyword evidence="2" id="KW-1185">Reference proteome</keyword>
<dbReference type="SUPFAM" id="SSF55729">
    <property type="entry name" value="Acyl-CoA N-acyltransferases (Nat)"/>
    <property type="match status" value="1"/>
</dbReference>
<protein>
    <recommendedName>
        <fullName evidence="3">GNAT family N-acetyltransferase</fullName>
    </recommendedName>
</protein>
<organism evidence="1 2">
    <name type="scientific">Sandaracinus amylolyticus</name>
    <dbReference type="NCBI Taxonomy" id="927083"/>
    <lineage>
        <taxon>Bacteria</taxon>
        <taxon>Pseudomonadati</taxon>
        <taxon>Myxococcota</taxon>
        <taxon>Polyangia</taxon>
        <taxon>Polyangiales</taxon>
        <taxon>Sandaracinaceae</taxon>
        <taxon>Sandaracinus</taxon>
    </lineage>
</organism>
<dbReference type="PANTHER" id="PTHR47017">
    <property type="entry name" value="ACYL-COA"/>
    <property type="match status" value="1"/>
</dbReference>
<dbReference type="Pfam" id="PF04339">
    <property type="entry name" value="FemAB_like"/>
    <property type="match status" value="1"/>
</dbReference>
<reference evidence="1 2" key="1">
    <citation type="submission" date="2015-03" db="EMBL/GenBank/DDBJ databases">
        <title>Genome assembly of Sandaracinus amylolyticus DSM 53668.</title>
        <authorList>
            <person name="Sharma G."/>
            <person name="Subramanian S."/>
        </authorList>
    </citation>
    <scope>NUCLEOTIDE SEQUENCE [LARGE SCALE GENOMIC DNA]</scope>
    <source>
        <strain evidence="1 2">DSM 53668</strain>
    </source>
</reference>
<gene>
    <name evidence="1" type="ORF">DB32_005216</name>
</gene>
<evidence type="ECO:0000313" key="1">
    <source>
        <dbReference type="EMBL" id="AKF08067.1"/>
    </source>
</evidence>
<dbReference type="EMBL" id="CP011125">
    <property type="protein sequence ID" value="AKF08067.1"/>
    <property type="molecule type" value="Genomic_DNA"/>
</dbReference>
<dbReference type="PANTHER" id="PTHR47017:SF1">
    <property type="entry name" value="ACYL-COA"/>
    <property type="match status" value="1"/>
</dbReference>